<dbReference type="Proteomes" id="UP001594351">
    <property type="component" value="Unassembled WGS sequence"/>
</dbReference>
<organism evidence="1 2">
    <name type="scientific">candidate division CSSED10-310 bacterium</name>
    <dbReference type="NCBI Taxonomy" id="2855610"/>
    <lineage>
        <taxon>Bacteria</taxon>
        <taxon>Bacteria division CSSED10-310</taxon>
    </lineage>
</organism>
<name>A0ABV6Z5X0_UNCC1</name>
<proteinExistence type="predicted"/>
<dbReference type="EC" id="3.2.2.-" evidence="1"/>
<dbReference type="PANTHER" id="PTHR43393:SF3">
    <property type="entry name" value="LYSINE DECARBOXYLASE-LIKE PROTEIN"/>
    <property type="match status" value="1"/>
</dbReference>
<evidence type="ECO:0000313" key="1">
    <source>
        <dbReference type="EMBL" id="MFC1853840.1"/>
    </source>
</evidence>
<keyword evidence="1" id="KW-0326">Glycosidase</keyword>
<accession>A0ABV6Z5X0</accession>
<dbReference type="PANTHER" id="PTHR43393">
    <property type="entry name" value="CYTOKININ RIBOSIDE 5'-MONOPHOSPHATE PHOSPHORIBOHYDROLASE"/>
    <property type="match status" value="1"/>
</dbReference>
<evidence type="ECO:0000313" key="2">
    <source>
        <dbReference type="Proteomes" id="UP001594351"/>
    </source>
</evidence>
<sequence>MERAPKAYKNLEFLNSRQARTLRILAEYLGPEKRFHEKNIKHTVAVFGSSRINIQNKEENEMRKYYLAAEEFAFQLATWGHELAMDGDSFTICSGGGPGIMEATNKGAQRAHSLSIGLNVSLPHEQEPNDYITPELNFEFHYFFMRKLWFLYYAKAVVLFPGGFGTLDELFETLTLIQTQKIHASNLLILLYDQKFWEEIINFKKLIEHGLISAEDVALFHYFDSVDQGLDYLKPRLKKIIREFRYQL</sequence>
<keyword evidence="2" id="KW-1185">Reference proteome</keyword>
<protein>
    <submittedName>
        <fullName evidence="1">LOG family protein</fullName>
        <ecNumber evidence="1">3.2.2.-</ecNumber>
    </submittedName>
</protein>
<gene>
    <name evidence="1" type="ORF">ACFL27_26955</name>
</gene>
<dbReference type="SUPFAM" id="SSF102405">
    <property type="entry name" value="MCP/YpsA-like"/>
    <property type="match status" value="1"/>
</dbReference>
<dbReference type="Pfam" id="PF03641">
    <property type="entry name" value="Lysine_decarbox"/>
    <property type="match status" value="1"/>
</dbReference>
<comment type="caution">
    <text evidence="1">The sequence shown here is derived from an EMBL/GenBank/DDBJ whole genome shotgun (WGS) entry which is preliminary data.</text>
</comment>
<keyword evidence="1" id="KW-0378">Hydrolase</keyword>
<dbReference type="GO" id="GO:0016798">
    <property type="term" value="F:hydrolase activity, acting on glycosyl bonds"/>
    <property type="evidence" value="ECO:0007669"/>
    <property type="project" value="UniProtKB-KW"/>
</dbReference>
<dbReference type="InterPro" id="IPR031100">
    <property type="entry name" value="LOG_fam"/>
</dbReference>
<dbReference type="Gene3D" id="3.40.50.450">
    <property type="match status" value="1"/>
</dbReference>
<reference evidence="1 2" key="1">
    <citation type="submission" date="2024-09" db="EMBL/GenBank/DDBJ databases">
        <title>Laminarin stimulates single cell rates of sulfate reduction while oxygen inhibits transcriptomic activity in coastal marine sediment.</title>
        <authorList>
            <person name="Lindsay M."/>
            <person name="Orcutt B."/>
            <person name="Emerson D."/>
            <person name="Stepanauskas R."/>
            <person name="D'Angelo T."/>
        </authorList>
    </citation>
    <scope>NUCLEOTIDE SEQUENCE [LARGE SCALE GENOMIC DNA]</scope>
    <source>
        <strain evidence="1">SAG AM-311-K15</strain>
    </source>
</reference>
<dbReference type="InterPro" id="IPR052341">
    <property type="entry name" value="LOG_family_nucleotidases"/>
</dbReference>
<dbReference type="EMBL" id="JBHPBY010000620">
    <property type="protein sequence ID" value="MFC1853840.1"/>
    <property type="molecule type" value="Genomic_DNA"/>
</dbReference>